<gene>
    <name evidence="1" type="ORF">GWI33_012232</name>
</gene>
<accession>A0A834IJ66</accession>
<comment type="caution">
    <text evidence="1">The sequence shown here is derived from an EMBL/GenBank/DDBJ whole genome shotgun (WGS) entry which is preliminary data.</text>
</comment>
<keyword evidence="2" id="KW-1185">Reference proteome</keyword>
<organism evidence="1 2">
    <name type="scientific">Rhynchophorus ferrugineus</name>
    <name type="common">Red palm weevil</name>
    <name type="synonym">Curculio ferrugineus</name>
    <dbReference type="NCBI Taxonomy" id="354439"/>
    <lineage>
        <taxon>Eukaryota</taxon>
        <taxon>Metazoa</taxon>
        <taxon>Ecdysozoa</taxon>
        <taxon>Arthropoda</taxon>
        <taxon>Hexapoda</taxon>
        <taxon>Insecta</taxon>
        <taxon>Pterygota</taxon>
        <taxon>Neoptera</taxon>
        <taxon>Endopterygota</taxon>
        <taxon>Coleoptera</taxon>
        <taxon>Polyphaga</taxon>
        <taxon>Cucujiformia</taxon>
        <taxon>Curculionidae</taxon>
        <taxon>Dryophthorinae</taxon>
        <taxon>Rhynchophorus</taxon>
    </lineage>
</organism>
<sequence length="85" mass="9581">MMNIHLCHLKYASRSGAEVGEGAQRGWNRSWAAGRGLFLGPGYEGEEEEEEECGAEVDGGDQTAEKRIKFSARQLFTKNRLWWCS</sequence>
<reference evidence="1" key="1">
    <citation type="submission" date="2020-08" db="EMBL/GenBank/DDBJ databases">
        <title>Genome sequencing and assembly of the red palm weevil Rhynchophorus ferrugineus.</title>
        <authorList>
            <person name="Dias G.B."/>
            <person name="Bergman C.M."/>
            <person name="Manee M."/>
        </authorList>
    </citation>
    <scope>NUCLEOTIDE SEQUENCE</scope>
    <source>
        <strain evidence="1">AA-2017</strain>
        <tissue evidence="1">Whole larva</tissue>
    </source>
</reference>
<dbReference type="AlphaFoldDB" id="A0A834IJ66"/>
<dbReference type="Proteomes" id="UP000625711">
    <property type="component" value="Unassembled WGS sequence"/>
</dbReference>
<evidence type="ECO:0000313" key="1">
    <source>
        <dbReference type="EMBL" id="KAF7275052.1"/>
    </source>
</evidence>
<proteinExistence type="predicted"/>
<name>A0A834IJ66_RHYFE</name>
<dbReference type="EMBL" id="JAACXV010011490">
    <property type="protein sequence ID" value="KAF7275052.1"/>
    <property type="molecule type" value="Genomic_DNA"/>
</dbReference>
<evidence type="ECO:0000313" key="2">
    <source>
        <dbReference type="Proteomes" id="UP000625711"/>
    </source>
</evidence>
<protein>
    <submittedName>
        <fullName evidence="1">Uncharacterized protein</fullName>
    </submittedName>
</protein>